<feature type="domain" description="AAA+ ATPase" evidence="2">
    <location>
        <begin position="253"/>
        <end position="413"/>
    </location>
</feature>
<dbReference type="OrthoDB" id="9781481at2"/>
<dbReference type="Gene3D" id="3.40.50.300">
    <property type="entry name" value="P-loop containing nucleotide triphosphate hydrolases"/>
    <property type="match status" value="1"/>
</dbReference>
<accession>A0A2U1F7T0</accession>
<dbReference type="Proteomes" id="UP000245639">
    <property type="component" value="Unassembled WGS sequence"/>
</dbReference>
<evidence type="ECO:0000256" key="1">
    <source>
        <dbReference type="SAM" id="MobiDB-lite"/>
    </source>
</evidence>
<dbReference type="EMBL" id="QEKW01000009">
    <property type="protein sequence ID" value="PVZ08243.1"/>
    <property type="molecule type" value="Genomic_DNA"/>
</dbReference>
<dbReference type="SMART" id="SM00382">
    <property type="entry name" value="AAA"/>
    <property type="match status" value="1"/>
</dbReference>
<dbReference type="InterPro" id="IPR011704">
    <property type="entry name" value="ATPase_dyneun-rel_AAA"/>
</dbReference>
<sequence length="503" mass="55921">MTNPSVREVLNQVRDEFGPRFVAARVEAENEARRLLDARAGRMTREEFVELGSAFNRHEVQGVVKLNRFSPAFTGYSILRATERIDELNDAMRVLWGPSEPDALTLVGSVLQNRSELHGAGSSLLTMMMYLRDPERFGILINATMRGLRVATAVDKPYSARSGEGYARFNDELLAWRRTWEVAPQEHDAILTALLRASREDGGETAPDPVVDPPGPLGTSPTAAPTTSADVARACHLPVETVDDWVGALMEGRLRQAFFHGPPGTGKTWVARHLAAHLASSPEHVRLVQFHPAFSYEDFVEGLRPEVDPGSGGLTYTVRPGLFRALCAEAAASPDERFVLVVDEMNRADLAAVFGELLLLLEYRGQTARLPYSQEPFGVPENLLLLGTMNTADRSLALVDFALRRRFHAFGLRPDREVLSHWLKAHDDPSDLPLRVFDLIAERVGADPAAPGHSYWMNSDDAATLERTWTFQVHPYLAELWFDRPNRLEELDREVGLLLGEGS</sequence>
<evidence type="ECO:0000313" key="4">
    <source>
        <dbReference type="Proteomes" id="UP000245639"/>
    </source>
</evidence>
<feature type="compositionally biased region" description="Low complexity" evidence="1">
    <location>
        <begin position="217"/>
        <end position="226"/>
    </location>
</feature>
<dbReference type="AlphaFoldDB" id="A0A2U1F7T0"/>
<proteinExistence type="predicted"/>
<comment type="caution">
    <text evidence="3">The sequence shown here is derived from an EMBL/GenBank/DDBJ whole genome shotgun (WGS) entry which is preliminary data.</text>
</comment>
<dbReference type="Pfam" id="PF07728">
    <property type="entry name" value="AAA_5"/>
    <property type="match status" value="1"/>
</dbReference>
<dbReference type="CDD" id="cd00009">
    <property type="entry name" value="AAA"/>
    <property type="match status" value="1"/>
</dbReference>
<dbReference type="InterPro" id="IPR052934">
    <property type="entry name" value="Methyl-DNA_Rec/Restrict_Enz"/>
</dbReference>
<organism evidence="3 4">
    <name type="scientific">Actinomycetospora cinnamomea</name>
    <dbReference type="NCBI Taxonomy" id="663609"/>
    <lineage>
        <taxon>Bacteria</taxon>
        <taxon>Bacillati</taxon>
        <taxon>Actinomycetota</taxon>
        <taxon>Actinomycetes</taxon>
        <taxon>Pseudonocardiales</taxon>
        <taxon>Pseudonocardiaceae</taxon>
        <taxon>Actinomycetospora</taxon>
    </lineage>
</organism>
<dbReference type="InterPro" id="IPR003593">
    <property type="entry name" value="AAA+_ATPase"/>
</dbReference>
<gene>
    <name evidence="3" type="ORF">C8D89_109126</name>
</gene>
<dbReference type="GO" id="GO:0016887">
    <property type="term" value="F:ATP hydrolysis activity"/>
    <property type="evidence" value="ECO:0007669"/>
    <property type="project" value="InterPro"/>
</dbReference>
<protein>
    <submittedName>
        <fullName evidence="3">Dynein-related subfamily AAA family protein</fullName>
    </submittedName>
</protein>
<reference evidence="3 4" key="1">
    <citation type="submission" date="2018-04" db="EMBL/GenBank/DDBJ databases">
        <title>Genomic Encyclopedia of Type Strains, Phase IV (KMG-IV): sequencing the most valuable type-strain genomes for metagenomic binning, comparative biology and taxonomic classification.</title>
        <authorList>
            <person name="Goeker M."/>
        </authorList>
    </citation>
    <scope>NUCLEOTIDE SEQUENCE [LARGE SCALE GENOMIC DNA]</scope>
    <source>
        <strain evidence="3 4">DSM 45771</strain>
    </source>
</reference>
<evidence type="ECO:0000259" key="2">
    <source>
        <dbReference type="SMART" id="SM00382"/>
    </source>
</evidence>
<keyword evidence="4" id="KW-1185">Reference proteome</keyword>
<dbReference type="InterPro" id="IPR027417">
    <property type="entry name" value="P-loop_NTPase"/>
</dbReference>
<feature type="region of interest" description="Disordered" evidence="1">
    <location>
        <begin position="200"/>
        <end position="226"/>
    </location>
</feature>
<dbReference type="SUPFAM" id="SSF52540">
    <property type="entry name" value="P-loop containing nucleoside triphosphate hydrolases"/>
    <property type="match status" value="1"/>
</dbReference>
<dbReference type="PANTHER" id="PTHR37291">
    <property type="entry name" value="5-METHYLCYTOSINE-SPECIFIC RESTRICTION ENZYME B"/>
    <property type="match status" value="1"/>
</dbReference>
<evidence type="ECO:0000313" key="3">
    <source>
        <dbReference type="EMBL" id="PVZ08243.1"/>
    </source>
</evidence>
<dbReference type="RefSeq" id="WP_133251954.1">
    <property type="nucleotide sequence ID" value="NZ_QEKW01000009.1"/>
</dbReference>
<name>A0A2U1F7T0_9PSEU</name>
<dbReference type="GO" id="GO:0005524">
    <property type="term" value="F:ATP binding"/>
    <property type="evidence" value="ECO:0007669"/>
    <property type="project" value="InterPro"/>
</dbReference>
<dbReference type="PANTHER" id="PTHR37291:SF1">
    <property type="entry name" value="TYPE IV METHYL-DIRECTED RESTRICTION ENZYME ECOKMCRB SUBUNIT"/>
    <property type="match status" value="1"/>
</dbReference>